<dbReference type="Gene3D" id="3.40.1410.10">
    <property type="entry name" value="Chorismate lyase-like"/>
    <property type="match status" value="1"/>
</dbReference>
<evidence type="ECO:0000256" key="3">
    <source>
        <dbReference type="ARBA" id="ARBA00023163"/>
    </source>
</evidence>
<dbReference type="Pfam" id="PF00392">
    <property type="entry name" value="GntR"/>
    <property type="match status" value="1"/>
</dbReference>
<keyword evidence="3" id="KW-0804">Transcription</keyword>
<evidence type="ECO:0000259" key="4">
    <source>
        <dbReference type="PROSITE" id="PS50949"/>
    </source>
</evidence>
<dbReference type="EMBL" id="SMKP01000014">
    <property type="protein sequence ID" value="TDD24049.1"/>
    <property type="molecule type" value="Genomic_DNA"/>
</dbReference>
<keyword evidence="2" id="KW-0238">DNA-binding</keyword>
<dbReference type="OrthoDB" id="3214900at2"/>
<evidence type="ECO:0000256" key="2">
    <source>
        <dbReference type="ARBA" id="ARBA00023125"/>
    </source>
</evidence>
<evidence type="ECO:0000256" key="1">
    <source>
        <dbReference type="ARBA" id="ARBA00023015"/>
    </source>
</evidence>
<dbReference type="GO" id="GO:0003700">
    <property type="term" value="F:DNA-binding transcription factor activity"/>
    <property type="evidence" value="ECO:0007669"/>
    <property type="project" value="InterPro"/>
</dbReference>
<evidence type="ECO:0000313" key="5">
    <source>
        <dbReference type="EMBL" id="TDD24049.1"/>
    </source>
</evidence>
<accession>A0A4R4X1I8</accession>
<dbReference type="SMART" id="SM00345">
    <property type="entry name" value="HTH_GNTR"/>
    <property type="match status" value="1"/>
</dbReference>
<dbReference type="AlphaFoldDB" id="A0A4R4X1I8"/>
<dbReference type="Proteomes" id="UP000294543">
    <property type="component" value="Unassembled WGS sequence"/>
</dbReference>
<gene>
    <name evidence="5" type="ORF">E1294_07325</name>
</gene>
<sequence length="349" mass="40010">MWRLGRERGDGCRIIHRVRRYFSIEVGVVDVQSTTSIADRAISSRPRWCRPSDWRIRPRGLPSEHTTSVQQMESLPVTASRAPVPKRAIYERIADDLRDAIRNNALRDESNQPTDRLPGEAALADQYGVSLGTAQSALNLLKHEGLIDRTPKRGSWVRKVRKKFLRDGIKRLEGDSEHRFMLADIDTRKLRIRHFAAGARTAEVHEEEMVKCFGSHMRLLYRHRLYEAGDTPVSLATNYMPLYLFTDGGEAVQRQDTGPGGIWARLAEAGHEVVDADEYIDCRMPTPEEAYELQIRGHTPVFVVYRVAENDRGQVVDLAVIVLPGDRWRLRYKVWKKRQAVVMRQPFSS</sequence>
<dbReference type="SUPFAM" id="SSF46785">
    <property type="entry name" value="Winged helix' DNA-binding domain"/>
    <property type="match status" value="1"/>
</dbReference>
<organism evidence="5 6">
    <name type="scientific">Nonomuraea diastatica</name>
    <dbReference type="NCBI Taxonomy" id="1848329"/>
    <lineage>
        <taxon>Bacteria</taxon>
        <taxon>Bacillati</taxon>
        <taxon>Actinomycetota</taxon>
        <taxon>Actinomycetes</taxon>
        <taxon>Streptosporangiales</taxon>
        <taxon>Streptosporangiaceae</taxon>
        <taxon>Nonomuraea</taxon>
    </lineage>
</organism>
<feature type="domain" description="HTH gntR-type" evidence="4">
    <location>
        <begin position="87"/>
        <end position="160"/>
    </location>
</feature>
<keyword evidence="6" id="KW-1185">Reference proteome</keyword>
<reference evidence="5 6" key="1">
    <citation type="submission" date="2019-03" db="EMBL/GenBank/DDBJ databases">
        <title>Draft genome sequences of novel Actinobacteria.</title>
        <authorList>
            <person name="Sahin N."/>
            <person name="Ay H."/>
            <person name="Saygin H."/>
        </authorList>
    </citation>
    <scope>NUCLEOTIDE SEQUENCE [LARGE SCALE GENOMIC DNA]</scope>
    <source>
        <strain evidence="5 6">KC712</strain>
    </source>
</reference>
<dbReference type="Gene3D" id="1.10.10.10">
    <property type="entry name" value="Winged helix-like DNA-binding domain superfamily/Winged helix DNA-binding domain"/>
    <property type="match status" value="1"/>
</dbReference>
<dbReference type="Pfam" id="PF07702">
    <property type="entry name" value="UTRA"/>
    <property type="match status" value="1"/>
</dbReference>
<dbReference type="GO" id="GO:0045892">
    <property type="term" value="P:negative regulation of DNA-templated transcription"/>
    <property type="evidence" value="ECO:0007669"/>
    <property type="project" value="TreeGrafter"/>
</dbReference>
<dbReference type="InterPro" id="IPR011663">
    <property type="entry name" value="UTRA"/>
</dbReference>
<dbReference type="CDD" id="cd07377">
    <property type="entry name" value="WHTH_GntR"/>
    <property type="match status" value="1"/>
</dbReference>
<keyword evidence="1" id="KW-0805">Transcription regulation</keyword>
<dbReference type="InterPro" id="IPR028978">
    <property type="entry name" value="Chorismate_lyase_/UTRA_dom_sf"/>
</dbReference>
<dbReference type="GO" id="GO:0003677">
    <property type="term" value="F:DNA binding"/>
    <property type="evidence" value="ECO:0007669"/>
    <property type="project" value="UniProtKB-KW"/>
</dbReference>
<dbReference type="InterPro" id="IPR036388">
    <property type="entry name" value="WH-like_DNA-bd_sf"/>
</dbReference>
<dbReference type="InterPro" id="IPR050679">
    <property type="entry name" value="Bact_HTH_transcr_reg"/>
</dbReference>
<proteinExistence type="predicted"/>
<dbReference type="PROSITE" id="PS50949">
    <property type="entry name" value="HTH_GNTR"/>
    <property type="match status" value="1"/>
</dbReference>
<evidence type="ECO:0000313" key="6">
    <source>
        <dbReference type="Proteomes" id="UP000294543"/>
    </source>
</evidence>
<dbReference type="SMART" id="SM00866">
    <property type="entry name" value="UTRA"/>
    <property type="match status" value="1"/>
</dbReference>
<dbReference type="SUPFAM" id="SSF64288">
    <property type="entry name" value="Chorismate lyase-like"/>
    <property type="match status" value="1"/>
</dbReference>
<protein>
    <submittedName>
        <fullName evidence="5">GntR family transcriptional regulator</fullName>
    </submittedName>
</protein>
<dbReference type="PANTHER" id="PTHR44846">
    <property type="entry name" value="MANNOSYL-D-GLYCERATE TRANSPORT/METABOLISM SYSTEM REPRESSOR MNGR-RELATED"/>
    <property type="match status" value="1"/>
</dbReference>
<name>A0A4R4X1I8_9ACTN</name>
<dbReference type="PANTHER" id="PTHR44846:SF17">
    <property type="entry name" value="GNTR-FAMILY TRANSCRIPTIONAL REGULATOR"/>
    <property type="match status" value="1"/>
</dbReference>
<dbReference type="InterPro" id="IPR000524">
    <property type="entry name" value="Tscrpt_reg_HTH_GntR"/>
</dbReference>
<dbReference type="InterPro" id="IPR036390">
    <property type="entry name" value="WH_DNA-bd_sf"/>
</dbReference>
<comment type="caution">
    <text evidence="5">The sequence shown here is derived from an EMBL/GenBank/DDBJ whole genome shotgun (WGS) entry which is preliminary data.</text>
</comment>